<dbReference type="InterPro" id="IPR008284">
    <property type="entry name" value="MoCF_biosynth_CS"/>
</dbReference>
<evidence type="ECO:0000256" key="1">
    <source>
        <dbReference type="ARBA" id="ARBA00002901"/>
    </source>
</evidence>
<dbReference type="InterPro" id="IPR036425">
    <property type="entry name" value="MoaB/Mog-like_dom_sf"/>
</dbReference>
<dbReference type="Gene3D" id="3.90.105.10">
    <property type="entry name" value="Molybdopterin biosynthesis moea protein, domain 2"/>
    <property type="match status" value="1"/>
</dbReference>
<evidence type="ECO:0000313" key="8">
    <source>
        <dbReference type="EMBL" id="BDG05561.1"/>
    </source>
</evidence>
<evidence type="ECO:0000256" key="5">
    <source>
        <dbReference type="ARBA" id="ARBA00047317"/>
    </source>
</evidence>
<name>A0ABN6MX97_9BACT</name>
<comment type="catalytic activity">
    <reaction evidence="5">
        <text>adenylyl-molybdopterin + molybdate = Mo-molybdopterin + AMP + H(+)</text>
        <dbReference type="Rhea" id="RHEA:35047"/>
        <dbReference type="ChEBI" id="CHEBI:15378"/>
        <dbReference type="ChEBI" id="CHEBI:36264"/>
        <dbReference type="ChEBI" id="CHEBI:62727"/>
        <dbReference type="ChEBI" id="CHEBI:71302"/>
        <dbReference type="ChEBI" id="CHEBI:456215"/>
        <dbReference type="EC" id="2.10.1.1"/>
    </reaction>
</comment>
<dbReference type="Gene3D" id="2.170.190.11">
    <property type="entry name" value="Molybdopterin biosynthesis moea protein, domain 3"/>
    <property type="match status" value="1"/>
</dbReference>
<dbReference type="PROSITE" id="PS01079">
    <property type="entry name" value="MOCF_BIOSYNTHESIS_2"/>
    <property type="match status" value="1"/>
</dbReference>
<dbReference type="Pfam" id="PF03454">
    <property type="entry name" value="MoeA_C"/>
    <property type="match status" value="1"/>
</dbReference>
<reference evidence="9" key="1">
    <citation type="journal article" date="2022" name="Int. J. Syst. Evol. Microbiol.">
        <title>Anaeromyxobacter oryzae sp. nov., Anaeromyxobacter diazotrophicus sp. nov. and Anaeromyxobacter paludicola sp. nov., isolated from paddy soils.</title>
        <authorList>
            <person name="Itoh H."/>
            <person name="Xu Z."/>
            <person name="Mise K."/>
            <person name="Masuda Y."/>
            <person name="Ushijima N."/>
            <person name="Hayakawa C."/>
            <person name="Shiratori Y."/>
            <person name="Senoo K."/>
        </authorList>
    </citation>
    <scope>NUCLEOTIDE SEQUENCE [LARGE SCALE GENOMIC DNA]</scope>
    <source>
        <strain evidence="9">Red232</strain>
    </source>
</reference>
<dbReference type="NCBIfam" id="NF045515">
    <property type="entry name" value="Glp_gephyrin"/>
    <property type="match status" value="1"/>
</dbReference>
<dbReference type="EMBL" id="AP025591">
    <property type="protein sequence ID" value="BDG05561.1"/>
    <property type="molecule type" value="Genomic_DNA"/>
</dbReference>
<dbReference type="Pfam" id="PF00994">
    <property type="entry name" value="MoCF_biosynth"/>
    <property type="match status" value="1"/>
</dbReference>
<evidence type="ECO:0000256" key="3">
    <source>
        <dbReference type="ARBA" id="ARBA00010763"/>
    </source>
</evidence>
<dbReference type="Gene3D" id="2.40.340.10">
    <property type="entry name" value="MoeA, C-terminal, domain IV"/>
    <property type="match status" value="1"/>
</dbReference>
<dbReference type="Gene3D" id="3.40.980.10">
    <property type="entry name" value="MoaB/Mog-like domain"/>
    <property type="match status" value="1"/>
</dbReference>
<organism evidence="8 9">
    <name type="scientific">Anaeromyxobacter oryzae</name>
    <dbReference type="NCBI Taxonomy" id="2918170"/>
    <lineage>
        <taxon>Bacteria</taxon>
        <taxon>Pseudomonadati</taxon>
        <taxon>Myxococcota</taxon>
        <taxon>Myxococcia</taxon>
        <taxon>Myxococcales</taxon>
        <taxon>Cystobacterineae</taxon>
        <taxon>Anaeromyxobacteraceae</taxon>
        <taxon>Anaeromyxobacter</taxon>
    </lineage>
</organism>
<dbReference type="EC" id="2.10.1.1" evidence="6"/>
<keyword evidence="6" id="KW-0500">Molybdenum</keyword>
<keyword evidence="4 6" id="KW-0501">Molybdenum cofactor biosynthesis</keyword>
<dbReference type="InterPro" id="IPR001453">
    <property type="entry name" value="MoaB/Mog_dom"/>
</dbReference>
<dbReference type="SUPFAM" id="SSF63867">
    <property type="entry name" value="MoeA C-terminal domain-like"/>
    <property type="match status" value="1"/>
</dbReference>
<dbReference type="InterPro" id="IPR036135">
    <property type="entry name" value="MoeA_linker/N_sf"/>
</dbReference>
<evidence type="ECO:0000256" key="4">
    <source>
        <dbReference type="ARBA" id="ARBA00023150"/>
    </source>
</evidence>
<feature type="domain" description="MoaB/Mog" evidence="7">
    <location>
        <begin position="174"/>
        <end position="311"/>
    </location>
</feature>
<dbReference type="Pfam" id="PF03453">
    <property type="entry name" value="MoeA_N"/>
    <property type="match status" value="1"/>
</dbReference>
<comment type="function">
    <text evidence="1 6">Catalyzes the insertion of molybdate into adenylated molybdopterin with the concomitant release of AMP.</text>
</comment>
<dbReference type="InterPro" id="IPR038987">
    <property type="entry name" value="MoeA-like"/>
</dbReference>
<dbReference type="NCBIfam" id="TIGR00177">
    <property type="entry name" value="molyb_syn"/>
    <property type="match status" value="1"/>
</dbReference>
<keyword evidence="6" id="KW-0479">Metal-binding</keyword>
<comment type="pathway">
    <text evidence="2 6">Cofactor biosynthesis; molybdopterin biosynthesis.</text>
</comment>
<keyword evidence="6" id="KW-0460">Magnesium</keyword>
<dbReference type="CDD" id="cd00887">
    <property type="entry name" value="MoeA"/>
    <property type="match status" value="1"/>
</dbReference>
<dbReference type="InterPro" id="IPR036688">
    <property type="entry name" value="MoeA_C_domain_IV_sf"/>
</dbReference>
<evidence type="ECO:0000259" key="7">
    <source>
        <dbReference type="SMART" id="SM00852"/>
    </source>
</evidence>
<gene>
    <name evidence="8" type="primary">moeA_2</name>
    <name evidence="8" type="ORF">AMOR_45570</name>
</gene>
<dbReference type="Proteomes" id="UP001162891">
    <property type="component" value="Chromosome"/>
</dbReference>
<evidence type="ECO:0000313" key="9">
    <source>
        <dbReference type="Proteomes" id="UP001162891"/>
    </source>
</evidence>
<sequence length="401" mass="42210">MPTFEEARATILDHVTVLGSESVPVLAAVGRVLAADVEAPWDMPLWDNSAMDGYAVRAADTTAAAGLRIAGYIPAGSHSSDVVAAGTAAKILTGAPLPPGADAVVPVEDTDARDGSVLVRQPVRPGAHVRRKGEDIRASETILRAGTVIGPSEVSLLASFSRLSIPVVRRPRVAILSTGDELVEAGGALAPGKIYDSNALAVAAAVLQLGGEPVQLGIARDDRASLRALLVEGLRADALVTSAGVSMGDRDLVREVLHELSVRQIFWKVDIKPGRPTAFAVHGSKPVFSLPGNPVSTLVTFEQFVRPALLKMMGHRTVLRPVVRAVFQEDFPRKPGRVSFLRVRLERRNGGLLAWTSGNQDTGILKTMLQADGIAVIPADWGSVGAGDLVDVQMLRGGVEA</sequence>
<keyword evidence="6" id="KW-0808">Transferase</keyword>
<comment type="cofactor">
    <cofactor evidence="6">
        <name>Mg(2+)</name>
        <dbReference type="ChEBI" id="CHEBI:18420"/>
    </cofactor>
</comment>
<evidence type="ECO:0000256" key="6">
    <source>
        <dbReference type="RuleBase" id="RU365090"/>
    </source>
</evidence>
<dbReference type="SMART" id="SM00852">
    <property type="entry name" value="MoCF_biosynth"/>
    <property type="match status" value="1"/>
</dbReference>
<evidence type="ECO:0000256" key="2">
    <source>
        <dbReference type="ARBA" id="ARBA00005046"/>
    </source>
</evidence>
<dbReference type="SUPFAM" id="SSF63882">
    <property type="entry name" value="MoeA N-terminal region -like"/>
    <property type="match status" value="1"/>
</dbReference>
<comment type="similarity">
    <text evidence="3 6">Belongs to the MoeA family.</text>
</comment>
<dbReference type="PANTHER" id="PTHR10192:SF5">
    <property type="entry name" value="GEPHYRIN"/>
    <property type="match status" value="1"/>
</dbReference>
<accession>A0ABN6MX97</accession>
<dbReference type="InterPro" id="IPR005111">
    <property type="entry name" value="MoeA_C_domain_IV"/>
</dbReference>
<proteinExistence type="inferred from homology"/>
<dbReference type="SUPFAM" id="SSF53218">
    <property type="entry name" value="Molybdenum cofactor biosynthesis proteins"/>
    <property type="match status" value="1"/>
</dbReference>
<keyword evidence="9" id="KW-1185">Reference proteome</keyword>
<dbReference type="RefSeq" id="WP_248354505.1">
    <property type="nucleotide sequence ID" value="NZ_AP025591.1"/>
</dbReference>
<dbReference type="InterPro" id="IPR005110">
    <property type="entry name" value="MoeA_linker/N"/>
</dbReference>
<protein>
    <recommendedName>
        <fullName evidence="6">Molybdopterin molybdenumtransferase</fullName>
        <ecNumber evidence="6">2.10.1.1</ecNumber>
    </recommendedName>
</protein>
<dbReference type="PANTHER" id="PTHR10192">
    <property type="entry name" value="MOLYBDOPTERIN BIOSYNTHESIS PROTEIN"/>
    <property type="match status" value="1"/>
</dbReference>